<dbReference type="EMBL" id="CP012172">
    <property type="protein sequence ID" value="AKV73387.1"/>
    <property type="molecule type" value="Genomic_DNA"/>
</dbReference>
<evidence type="ECO:0000313" key="13">
    <source>
        <dbReference type="Proteomes" id="UP000056255"/>
    </source>
</evidence>
<dbReference type="Proteomes" id="UP000068832">
    <property type="component" value="Chromosome"/>
</dbReference>
<comment type="miscellaneous">
    <text evidence="4">The porphobilinogen subunits are added to the dipyrromethane group.</text>
</comment>
<dbReference type="Proteomes" id="UP000062475">
    <property type="component" value="Chromosome"/>
</dbReference>
<dbReference type="GO" id="GO:0004418">
    <property type="term" value="F:hydroxymethylbilane synthase activity"/>
    <property type="evidence" value="ECO:0007669"/>
    <property type="project" value="UniProtKB-UniRule"/>
</dbReference>
<evidence type="ECO:0000313" key="7">
    <source>
        <dbReference type="EMBL" id="AKV73387.1"/>
    </source>
</evidence>
<dbReference type="Gene3D" id="3.30.160.40">
    <property type="entry name" value="Porphobilinogen deaminase, C-terminal domain"/>
    <property type="match status" value="1"/>
</dbReference>
<comment type="catalytic activity">
    <reaction evidence="4">
        <text>4 porphobilinogen + H2O = hydroxymethylbilane + 4 NH4(+)</text>
        <dbReference type="Rhea" id="RHEA:13185"/>
        <dbReference type="ChEBI" id="CHEBI:15377"/>
        <dbReference type="ChEBI" id="CHEBI:28938"/>
        <dbReference type="ChEBI" id="CHEBI:57845"/>
        <dbReference type="ChEBI" id="CHEBI:58126"/>
        <dbReference type="EC" id="2.5.1.61"/>
    </reaction>
</comment>
<evidence type="ECO:0000256" key="4">
    <source>
        <dbReference type="HAMAP-Rule" id="MF_00260"/>
    </source>
</evidence>
<evidence type="ECO:0000313" key="15">
    <source>
        <dbReference type="Proteomes" id="UP000062398"/>
    </source>
</evidence>
<comment type="function">
    <text evidence="4">Tetrapolymerization of the monopyrrole PBG into the hydroxymethylbilane pre-uroporphyrinogen in several discrete steps.</text>
</comment>
<dbReference type="Proteomes" id="UP000029084">
    <property type="component" value="Chromosome"/>
</dbReference>
<feature type="modified residue" description="S-(dipyrrolylmethanemethyl)cysteine" evidence="4">
    <location>
        <position position="230"/>
    </location>
</feature>
<evidence type="ECO:0000313" key="12">
    <source>
        <dbReference type="Proteomes" id="UP000029084"/>
    </source>
</evidence>
<evidence type="ECO:0000313" key="9">
    <source>
        <dbReference type="EMBL" id="AKV77877.1"/>
    </source>
</evidence>
<keyword evidence="2 4" id="KW-0808">Transferase</keyword>
<accession>A0A088E258</accession>
<organism evidence="6 12">
    <name type="scientific">Metallosphaera sedula</name>
    <dbReference type="NCBI Taxonomy" id="43687"/>
    <lineage>
        <taxon>Archaea</taxon>
        <taxon>Thermoproteota</taxon>
        <taxon>Thermoprotei</taxon>
        <taxon>Sulfolobales</taxon>
        <taxon>Sulfolobaceae</taxon>
        <taxon>Metallosphaera</taxon>
    </lineage>
</organism>
<dbReference type="SUPFAM" id="SSF53850">
    <property type="entry name" value="Periplasmic binding protein-like II"/>
    <property type="match status" value="1"/>
</dbReference>
<evidence type="ECO:0000313" key="11">
    <source>
        <dbReference type="EMBL" id="AKV82365.1"/>
    </source>
</evidence>
<comment type="similarity">
    <text evidence="1 4">Belongs to the HMBS family.</text>
</comment>
<reference evidence="6 12" key="1">
    <citation type="journal article" date="2014" name="J. Bacteriol.">
        <title>Role of an Archaeal PitA Transporter in the Copper and Arsenic Resistance of Metallosphaera sedula, an Extreme Thermoacidophile.</title>
        <authorList>
            <person name="McCarthy S."/>
            <person name="Ai C."/>
            <person name="Wheaton G."/>
            <person name="Tevatia R."/>
            <person name="Eckrich V."/>
            <person name="Kelly R."/>
            <person name="Blum P."/>
        </authorList>
    </citation>
    <scope>NUCLEOTIDE SEQUENCE [LARGE SCALE GENOMIC DNA]</scope>
    <source>
        <strain evidence="6 12">CuR1</strain>
    </source>
</reference>
<dbReference type="PRINTS" id="PR00151">
    <property type="entry name" value="PORPHBDMNASE"/>
</dbReference>
<dbReference type="AlphaFoldDB" id="A0A088E258"/>
<dbReference type="InterPro" id="IPR036803">
    <property type="entry name" value="Porphobilinogen_deaminase_C_sf"/>
</dbReference>
<dbReference type="EMBL" id="CP012174">
    <property type="protein sequence ID" value="AKV77877.1"/>
    <property type="molecule type" value="Genomic_DNA"/>
</dbReference>
<dbReference type="Proteomes" id="UP000062398">
    <property type="component" value="Chromosome"/>
</dbReference>
<evidence type="ECO:0000313" key="8">
    <source>
        <dbReference type="EMBL" id="AKV75631.1"/>
    </source>
</evidence>
<dbReference type="SMR" id="A0A088E258"/>
<dbReference type="InterPro" id="IPR022417">
    <property type="entry name" value="Porphobilin_deaminase_N"/>
</dbReference>
<evidence type="ECO:0000259" key="5">
    <source>
        <dbReference type="Pfam" id="PF01379"/>
    </source>
</evidence>
<name>A0A088E258_9CREN</name>
<dbReference type="Proteomes" id="UP000056255">
    <property type="component" value="Chromosome"/>
</dbReference>
<dbReference type="NCBIfam" id="TIGR00212">
    <property type="entry name" value="hemC"/>
    <property type="match status" value="1"/>
</dbReference>
<comment type="cofactor">
    <cofactor evidence="4">
        <name>dipyrromethane</name>
        <dbReference type="ChEBI" id="CHEBI:60342"/>
    </cofactor>
    <text evidence="4">Binds 1 dipyrromethane group covalently.</text>
</comment>
<dbReference type="OMA" id="LWQANHI"/>
<evidence type="ECO:0000313" key="6">
    <source>
        <dbReference type="EMBL" id="AIM26381.1"/>
    </source>
</evidence>
<proteinExistence type="inferred from homology"/>
<dbReference type="GO" id="GO:0006782">
    <property type="term" value="P:protoporphyrinogen IX biosynthetic process"/>
    <property type="evidence" value="ECO:0007669"/>
    <property type="project" value="UniProtKB-UniRule"/>
</dbReference>
<dbReference type="SUPFAM" id="SSF54782">
    <property type="entry name" value="Porphobilinogen deaminase (hydroxymethylbilane synthase), C-terminal domain"/>
    <property type="match status" value="1"/>
</dbReference>
<dbReference type="PROSITE" id="PS00533">
    <property type="entry name" value="PORPHOBILINOGEN_DEAM"/>
    <property type="match status" value="1"/>
</dbReference>
<dbReference type="FunFam" id="3.40.190.10:FF:000005">
    <property type="entry name" value="Porphobilinogen deaminase"/>
    <property type="match status" value="1"/>
</dbReference>
<dbReference type="GO" id="GO:0005737">
    <property type="term" value="C:cytoplasm"/>
    <property type="evidence" value="ECO:0007669"/>
    <property type="project" value="UniProtKB-UniRule"/>
</dbReference>
<evidence type="ECO:0000313" key="14">
    <source>
        <dbReference type="Proteomes" id="UP000061362"/>
    </source>
</evidence>
<dbReference type="PANTHER" id="PTHR11557">
    <property type="entry name" value="PORPHOBILINOGEN DEAMINASE"/>
    <property type="match status" value="1"/>
</dbReference>
<evidence type="ECO:0000256" key="3">
    <source>
        <dbReference type="ARBA" id="ARBA00023244"/>
    </source>
</evidence>
<dbReference type="InterPro" id="IPR000860">
    <property type="entry name" value="HemC"/>
</dbReference>
<dbReference type="PIRSF" id="PIRSF001438">
    <property type="entry name" value="4pyrrol_synth_OHMeBilane_synth"/>
    <property type="match status" value="1"/>
</dbReference>
<dbReference type="PANTHER" id="PTHR11557:SF0">
    <property type="entry name" value="PORPHOBILINOGEN DEAMINASE"/>
    <property type="match status" value="1"/>
</dbReference>
<dbReference type="EMBL" id="CP008822">
    <property type="protein sequence ID" value="AIM26381.1"/>
    <property type="molecule type" value="Genomic_DNA"/>
</dbReference>
<dbReference type="EMBL" id="CP012175">
    <property type="protein sequence ID" value="AKV80122.1"/>
    <property type="molecule type" value="Genomic_DNA"/>
</dbReference>
<evidence type="ECO:0000256" key="2">
    <source>
        <dbReference type="ARBA" id="ARBA00022679"/>
    </source>
</evidence>
<dbReference type="Gene3D" id="3.40.190.10">
    <property type="entry name" value="Periplasmic binding protein-like II"/>
    <property type="match status" value="2"/>
</dbReference>
<feature type="domain" description="Porphobilinogen deaminase N-terminal" evidence="5">
    <location>
        <begin position="3"/>
        <end position="195"/>
    </location>
</feature>
<evidence type="ECO:0000313" key="10">
    <source>
        <dbReference type="EMBL" id="AKV80122.1"/>
    </source>
</evidence>
<dbReference type="Pfam" id="PF01379">
    <property type="entry name" value="Porphobil_deam"/>
    <property type="match status" value="1"/>
</dbReference>
<dbReference type="RefSeq" id="WP_011921362.1">
    <property type="nucleotide sequence ID" value="NZ_AP019770.1"/>
</dbReference>
<sequence length="290" mass="31931">MKIRIAARGSKLSLKQVEIVTTYLQAKGYETEFIEIKTKADLFGNKPLHEIGKGVFEKEVNEAVLQGRADIAVHSMKDMSSELPPGLELLATPKRENPVDVLVSELNLEELPEKSRIGTGSLRRANFLKVVRPDLVVENIRGNVDTRLRKYRDHEYDGIILAEAGLRRLGVEVKRFPLDVESFTPEPNQGIIAVVGSPKFLGLFQELNDTGTMKEALAEKETVKVVGGGCHSPLGVLFRLEDDVLHGIASYSNGVKRVTVKLSTRESPQIAGNQLGKALVKAMKDEGLIP</sequence>
<dbReference type="EC" id="2.5.1.61" evidence="4"/>
<dbReference type="EMBL" id="CP012173">
    <property type="protein sequence ID" value="AKV75631.1"/>
    <property type="molecule type" value="Genomic_DNA"/>
</dbReference>
<dbReference type="OrthoDB" id="8042at2157"/>
<reference evidence="11 13" key="3">
    <citation type="submission" date="2015-07" db="EMBL/GenBank/DDBJ databases">
        <title>Physiological, transcriptional responses and genome re-sequencing of acid resistant extremely thermoacidophilic Metallosphaera sedula SARC-M1.</title>
        <authorList>
            <person name="Ai C."/>
            <person name="McCarthy S."/>
            <person name="Eckrich V."/>
            <person name="Rudrappa D."/>
            <person name="Qiu G."/>
            <person name="Blum P."/>
        </authorList>
    </citation>
    <scope>NUCLEOTIDE SEQUENCE [LARGE SCALE GENOMIC DNA]</scope>
    <source>
        <strain evidence="11 13">SARC-M1</strain>
    </source>
</reference>
<dbReference type="InterPro" id="IPR022419">
    <property type="entry name" value="Porphobilin_deaminase_cofac_BS"/>
</dbReference>
<reference evidence="14 15" key="2">
    <citation type="journal article" date="2015" name="Genome Announc.">
        <title>Complete Genome Sequences of Evolved Arsenate-Resistant Metallosphaera sedula Strains.</title>
        <authorList>
            <person name="Ai C."/>
            <person name="McCarthy S."/>
            <person name="Schackwitz W."/>
            <person name="Martin J."/>
            <person name="Lipzen A."/>
            <person name="Blum P."/>
        </authorList>
    </citation>
    <scope>NUCLEOTIDE SEQUENCE [LARGE SCALE GENOMIC DNA]</scope>
    <source>
        <strain evidence="9 15">ARS120-1</strain>
        <strain evidence="10 14">ARS120-2</strain>
        <strain evidence="7 17">ARS50-1</strain>
        <strain evidence="8 16">ARS50-2</strain>
    </source>
</reference>
<dbReference type="Proteomes" id="UP000061362">
    <property type="component" value="Chromosome"/>
</dbReference>
<evidence type="ECO:0000256" key="1">
    <source>
        <dbReference type="ARBA" id="ARBA00005638"/>
    </source>
</evidence>
<dbReference type="PATRIC" id="fig|43687.5.peg.221"/>
<protein>
    <recommendedName>
        <fullName evidence="4">Probable porphobilinogen deaminase</fullName>
        <shortName evidence="4">PBG</shortName>
        <ecNumber evidence="4">2.5.1.61</ecNumber>
    </recommendedName>
    <alternativeName>
        <fullName evidence="4">Hydroxymethylbilane synthase</fullName>
        <shortName evidence="4">HMBS</shortName>
    </alternativeName>
    <alternativeName>
        <fullName evidence="4">Pre-uroporphyrinogen synthase</fullName>
    </alternativeName>
</protein>
<evidence type="ECO:0000313" key="16">
    <source>
        <dbReference type="Proteomes" id="UP000062475"/>
    </source>
</evidence>
<gene>
    <name evidence="4" type="primary">hemC</name>
    <name evidence="6" type="ORF">HA72_0217</name>
    <name evidence="7" type="ORF">MsedA_0227</name>
    <name evidence="8" type="ORF">MsedB_0227</name>
    <name evidence="9" type="ORF">MsedC_0226</name>
    <name evidence="10" type="ORF">MsedD_0227</name>
    <name evidence="11" type="ORF">MsedE_0227</name>
</gene>
<keyword evidence="3 4" id="KW-0627">Porphyrin biosynthesis</keyword>
<dbReference type="GeneID" id="91754661"/>
<dbReference type="EMBL" id="CP012176">
    <property type="protein sequence ID" value="AKV82365.1"/>
    <property type="molecule type" value="Genomic_DNA"/>
</dbReference>
<dbReference type="HAMAP" id="MF_00260">
    <property type="entry name" value="Porphobil_deam"/>
    <property type="match status" value="1"/>
</dbReference>
<evidence type="ECO:0000313" key="17">
    <source>
        <dbReference type="Proteomes" id="UP000068832"/>
    </source>
</evidence>